<gene>
    <name evidence="1" type="ORF">Ddye_025805</name>
</gene>
<sequence>MNGDQCDLPWLCRGDFNKLLSRYEKRGGFEKFLSGMLQFRAALDFYDLDDLGFMGPNFNRIIREMTKLISRKGLIGFLPITIGRISLKTTAWSIWDLTPLIIDRFCHIPHR</sequence>
<name>A0AAD9WPY1_9ROSI</name>
<organism evidence="1 2">
    <name type="scientific">Dipteronia dyeriana</name>
    <dbReference type="NCBI Taxonomy" id="168575"/>
    <lineage>
        <taxon>Eukaryota</taxon>
        <taxon>Viridiplantae</taxon>
        <taxon>Streptophyta</taxon>
        <taxon>Embryophyta</taxon>
        <taxon>Tracheophyta</taxon>
        <taxon>Spermatophyta</taxon>
        <taxon>Magnoliopsida</taxon>
        <taxon>eudicotyledons</taxon>
        <taxon>Gunneridae</taxon>
        <taxon>Pentapetalae</taxon>
        <taxon>rosids</taxon>
        <taxon>malvids</taxon>
        <taxon>Sapindales</taxon>
        <taxon>Sapindaceae</taxon>
        <taxon>Hippocastanoideae</taxon>
        <taxon>Acereae</taxon>
        <taxon>Dipteronia</taxon>
    </lineage>
</organism>
<keyword evidence="2" id="KW-1185">Reference proteome</keyword>
<dbReference type="Proteomes" id="UP001280121">
    <property type="component" value="Unassembled WGS sequence"/>
</dbReference>
<accession>A0AAD9WPY1</accession>
<dbReference type="EMBL" id="JANJYI010000008">
    <property type="protein sequence ID" value="KAK2638010.1"/>
    <property type="molecule type" value="Genomic_DNA"/>
</dbReference>
<dbReference type="AlphaFoldDB" id="A0AAD9WPY1"/>
<evidence type="ECO:0000313" key="2">
    <source>
        <dbReference type="Proteomes" id="UP001280121"/>
    </source>
</evidence>
<reference evidence="1" key="1">
    <citation type="journal article" date="2023" name="Plant J.">
        <title>Genome sequences and population genomics provide insights into the demographic history, inbreeding, and mutation load of two 'living fossil' tree species of Dipteronia.</title>
        <authorList>
            <person name="Feng Y."/>
            <person name="Comes H.P."/>
            <person name="Chen J."/>
            <person name="Zhu S."/>
            <person name="Lu R."/>
            <person name="Zhang X."/>
            <person name="Li P."/>
            <person name="Qiu J."/>
            <person name="Olsen K.M."/>
            <person name="Qiu Y."/>
        </authorList>
    </citation>
    <scope>NUCLEOTIDE SEQUENCE</scope>
    <source>
        <strain evidence="1">KIB01</strain>
    </source>
</reference>
<proteinExistence type="predicted"/>
<evidence type="ECO:0000313" key="1">
    <source>
        <dbReference type="EMBL" id="KAK2638010.1"/>
    </source>
</evidence>
<comment type="caution">
    <text evidence="1">The sequence shown here is derived from an EMBL/GenBank/DDBJ whole genome shotgun (WGS) entry which is preliminary data.</text>
</comment>
<protein>
    <submittedName>
        <fullName evidence="1">Uncharacterized protein</fullName>
    </submittedName>
</protein>